<dbReference type="GO" id="GO:0010124">
    <property type="term" value="P:phenylacetate catabolic process"/>
    <property type="evidence" value="ECO:0007669"/>
    <property type="project" value="InterPro"/>
</dbReference>
<proteinExistence type="predicted"/>
<dbReference type="Gene3D" id="1.20.1260.10">
    <property type="match status" value="1"/>
</dbReference>
<dbReference type="NCBIfam" id="TIGR02158">
    <property type="entry name" value="PA_CoA_Oxy3"/>
    <property type="match status" value="1"/>
</dbReference>
<comment type="caution">
    <text evidence="1">The sequence shown here is derived from an EMBL/GenBank/DDBJ whole genome shotgun (WGS) entry which is preliminary data.</text>
</comment>
<dbReference type="EMBL" id="RCWN01000001">
    <property type="protein sequence ID" value="RLQ88789.1"/>
    <property type="molecule type" value="Genomic_DNA"/>
</dbReference>
<protein>
    <submittedName>
        <fullName evidence="1">Phenylacetate-CoA oxygenase subunit PaaI</fullName>
    </submittedName>
</protein>
<dbReference type="InterPro" id="IPR052703">
    <property type="entry name" value="Aromatic_CoA_ox/epox"/>
</dbReference>
<dbReference type="Pfam" id="PF05138">
    <property type="entry name" value="PaaA_PaaC"/>
    <property type="match status" value="1"/>
</dbReference>
<organism evidence="1 2">
    <name type="scientific">Notoacmeibacter ruber</name>
    <dbReference type="NCBI Taxonomy" id="2670375"/>
    <lineage>
        <taxon>Bacteria</taxon>
        <taxon>Pseudomonadati</taxon>
        <taxon>Pseudomonadota</taxon>
        <taxon>Alphaproteobacteria</taxon>
        <taxon>Hyphomicrobiales</taxon>
        <taxon>Notoacmeibacteraceae</taxon>
        <taxon>Notoacmeibacter</taxon>
    </lineage>
</organism>
<name>A0A3L7JEP9_9HYPH</name>
<dbReference type="GO" id="GO:0005829">
    <property type="term" value="C:cytosol"/>
    <property type="evidence" value="ECO:0007669"/>
    <property type="project" value="TreeGrafter"/>
</dbReference>
<sequence>MPSLPDMNSTDVEELAHRAAERQGPHDHHLHDEELKPAFFEWLCRLGDTTLVLGHRISEWCGHAPVLEEDIALANVALDLIGHTQMWLGLAGEVEGKGRSADELAFRRDAMDFRSLLLAEKPNGDIGFTLTRQFLFDAYHVALLRALTDSSSVRVSEIAAKALKEASYHLDRSSDLIIRLGDGTEESHRRVQKALDTLWTYANEMFVTDSVDEAVAEAGIAPRPETLRAAWDSHVSAVLAEATLKRPDNDFARTGGRNGERHSEHLGHLLAEMQFLQRAYPDASW</sequence>
<accession>A0A3L7JEP9</accession>
<dbReference type="InterPro" id="IPR012347">
    <property type="entry name" value="Ferritin-like"/>
</dbReference>
<dbReference type="SUPFAM" id="SSF47240">
    <property type="entry name" value="Ferritin-like"/>
    <property type="match status" value="1"/>
</dbReference>
<evidence type="ECO:0000313" key="1">
    <source>
        <dbReference type="EMBL" id="RLQ88789.1"/>
    </source>
</evidence>
<dbReference type="PANTHER" id="PTHR30458:SF0">
    <property type="entry name" value="1,2-PHENYLACETYL-COA EPOXIDASE, SUBUNIT C"/>
    <property type="match status" value="1"/>
</dbReference>
<dbReference type="Proteomes" id="UP000281094">
    <property type="component" value="Unassembled WGS sequence"/>
</dbReference>
<dbReference type="InterPro" id="IPR009078">
    <property type="entry name" value="Ferritin-like_SF"/>
</dbReference>
<evidence type="ECO:0000313" key="2">
    <source>
        <dbReference type="Proteomes" id="UP000281094"/>
    </source>
</evidence>
<dbReference type="InterPro" id="IPR007814">
    <property type="entry name" value="PaaA_PaaC"/>
</dbReference>
<keyword evidence="2" id="KW-1185">Reference proteome</keyword>
<dbReference type="PIRSF" id="PIRSF037834">
    <property type="entry name" value="PA_CoA_Oase3"/>
    <property type="match status" value="1"/>
</dbReference>
<dbReference type="PANTHER" id="PTHR30458">
    <property type="entry name" value="PHENYLACETIC ACID DEGRADATION PROTEIN PAA"/>
    <property type="match status" value="1"/>
</dbReference>
<reference evidence="1 2" key="1">
    <citation type="submission" date="2018-10" db="EMBL/GenBank/DDBJ databases">
        <title>Notoacmeibacter sp. M2BS9Y-3-1, whole genome shotgun sequence.</title>
        <authorList>
            <person name="Tuo L."/>
        </authorList>
    </citation>
    <scope>NUCLEOTIDE SEQUENCE [LARGE SCALE GENOMIC DNA]</scope>
    <source>
        <strain evidence="1 2">M2BS9Y-3-1</strain>
    </source>
</reference>
<gene>
    <name evidence="1" type="primary">paaI</name>
    <name evidence="1" type="ORF">D8780_11760</name>
</gene>
<dbReference type="AlphaFoldDB" id="A0A3L7JEP9"/>
<dbReference type="InterPro" id="IPR011882">
    <property type="entry name" value="PaaC"/>
</dbReference>
<dbReference type="RefSeq" id="WP_121645756.1">
    <property type="nucleotide sequence ID" value="NZ_RCWN01000001.1"/>
</dbReference>